<dbReference type="Proteomes" id="UP000254208">
    <property type="component" value="Unassembled WGS sequence"/>
</dbReference>
<proteinExistence type="predicted"/>
<dbReference type="EMBL" id="UGTZ01000001">
    <property type="protein sequence ID" value="SUC32984.1"/>
    <property type="molecule type" value="Genomic_DNA"/>
</dbReference>
<dbReference type="InterPro" id="IPR036291">
    <property type="entry name" value="NAD(P)-bd_dom_sf"/>
</dbReference>
<dbReference type="AlphaFoldDB" id="A0A379FVX0"/>
<evidence type="ECO:0000259" key="1">
    <source>
        <dbReference type="Pfam" id="PF01370"/>
    </source>
</evidence>
<accession>A0A379FVX0</accession>
<name>A0A379FVX0_PRORE</name>
<dbReference type="Pfam" id="PF01370">
    <property type="entry name" value="Epimerase"/>
    <property type="match status" value="1"/>
</dbReference>
<dbReference type="Gene3D" id="3.40.50.720">
    <property type="entry name" value="NAD(P)-binding Rossmann-like Domain"/>
    <property type="match status" value="1"/>
</dbReference>
<evidence type="ECO:0000313" key="2">
    <source>
        <dbReference type="EMBL" id="SUC32984.1"/>
    </source>
</evidence>
<dbReference type="InterPro" id="IPR001509">
    <property type="entry name" value="Epimerase_deHydtase"/>
</dbReference>
<dbReference type="InterPro" id="IPR050177">
    <property type="entry name" value="Lipid_A_modif_metabolic_enz"/>
</dbReference>
<evidence type="ECO:0000313" key="3">
    <source>
        <dbReference type="Proteomes" id="UP000254208"/>
    </source>
</evidence>
<feature type="domain" description="NAD-dependent epimerase/dehydratase" evidence="1">
    <location>
        <begin position="3"/>
        <end position="95"/>
    </location>
</feature>
<protein>
    <submittedName>
        <fullName evidence="2">Uncharacterized conserved protein</fullName>
    </submittedName>
</protein>
<organism evidence="2 3">
    <name type="scientific">Providencia rettgeri</name>
    <dbReference type="NCBI Taxonomy" id="587"/>
    <lineage>
        <taxon>Bacteria</taxon>
        <taxon>Pseudomonadati</taxon>
        <taxon>Pseudomonadota</taxon>
        <taxon>Gammaproteobacteria</taxon>
        <taxon>Enterobacterales</taxon>
        <taxon>Morganellaceae</taxon>
        <taxon>Providencia</taxon>
    </lineage>
</organism>
<dbReference type="SUPFAM" id="SSF51735">
    <property type="entry name" value="NAD(P)-binding Rossmann-fold domains"/>
    <property type="match status" value="1"/>
</dbReference>
<dbReference type="PANTHER" id="PTHR43245:SF55">
    <property type="entry name" value="NAD(P)-BINDING DOMAIN-CONTAINING PROTEIN"/>
    <property type="match status" value="1"/>
</dbReference>
<gene>
    <name evidence="2" type="ORF">NCTC11801_03991</name>
</gene>
<sequence length="100" mass="11151">MKIVVTGAKGFIGKNLCIMLKEAGYSNIIEVDRNTTRSDLTSILSEADFVYHLAGINRTKSEYDFIEGNIDLTYFITEQLAALNRKVPLVFSSSTQALQK</sequence>
<dbReference type="PANTHER" id="PTHR43245">
    <property type="entry name" value="BIFUNCTIONAL POLYMYXIN RESISTANCE PROTEIN ARNA"/>
    <property type="match status" value="1"/>
</dbReference>
<reference evidence="2 3" key="1">
    <citation type="submission" date="2018-06" db="EMBL/GenBank/DDBJ databases">
        <authorList>
            <consortium name="Pathogen Informatics"/>
            <person name="Doyle S."/>
        </authorList>
    </citation>
    <scope>NUCLEOTIDE SEQUENCE [LARGE SCALE GENOMIC DNA]</scope>
    <source>
        <strain evidence="2 3">NCTC11801</strain>
    </source>
</reference>